<dbReference type="Proteomes" id="UP001210720">
    <property type="component" value="Unassembled WGS sequence"/>
</dbReference>
<keyword evidence="4" id="KW-1185">Reference proteome</keyword>
<feature type="region of interest" description="Disordered" evidence="1">
    <location>
        <begin position="1"/>
        <end position="27"/>
    </location>
</feature>
<evidence type="ECO:0000256" key="1">
    <source>
        <dbReference type="SAM" id="MobiDB-lite"/>
    </source>
</evidence>
<evidence type="ECO:0000313" key="4">
    <source>
        <dbReference type="Proteomes" id="UP001210720"/>
    </source>
</evidence>
<dbReference type="RefSeq" id="WP_271432903.1">
    <property type="nucleotide sequence ID" value="NZ_JAQIOY010000003.1"/>
</dbReference>
<gene>
    <name evidence="3" type="ORF">PFY00_12605</name>
</gene>
<dbReference type="Pfam" id="PF12728">
    <property type="entry name" value="HTH_17"/>
    <property type="match status" value="1"/>
</dbReference>
<organism evidence="3 4">
    <name type="scientific">Thalassococcus lentus</name>
    <dbReference type="NCBI Taxonomy" id="1210524"/>
    <lineage>
        <taxon>Bacteria</taxon>
        <taxon>Pseudomonadati</taxon>
        <taxon>Pseudomonadota</taxon>
        <taxon>Alphaproteobacteria</taxon>
        <taxon>Rhodobacterales</taxon>
        <taxon>Roseobacteraceae</taxon>
        <taxon>Thalassococcus</taxon>
    </lineage>
</organism>
<evidence type="ECO:0000259" key="2">
    <source>
        <dbReference type="Pfam" id="PF12728"/>
    </source>
</evidence>
<dbReference type="Gene3D" id="1.10.238.160">
    <property type="match status" value="1"/>
</dbReference>
<reference evidence="3 4" key="1">
    <citation type="submission" date="2023-01" db="EMBL/GenBank/DDBJ databases">
        <title>Thalassococcus onchidii sp. nov., isolated from a marine invertebrate from the South China Sea.</title>
        <authorList>
            <person name="Xu S."/>
            <person name="Liu Z."/>
            <person name="Xu Y."/>
        </authorList>
    </citation>
    <scope>NUCLEOTIDE SEQUENCE [LARGE SCALE GENOMIC DNA]</scope>
    <source>
        <strain evidence="3 4">KCTC 32084</strain>
    </source>
</reference>
<dbReference type="EMBL" id="JAQIOY010000003">
    <property type="protein sequence ID" value="MDA7425571.1"/>
    <property type="molecule type" value="Genomic_DNA"/>
</dbReference>
<name>A0ABT4XUC3_9RHOB</name>
<evidence type="ECO:0000313" key="3">
    <source>
        <dbReference type="EMBL" id="MDA7425571.1"/>
    </source>
</evidence>
<comment type="caution">
    <text evidence="3">The sequence shown here is derived from an EMBL/GenBank/DDBJ whole genome shotgun (WGS) entry which is preliminary data.</text>
</comment>
<accession>A0ABT4XUC3</accession>
<feature type="domain" description="Helix-turn-helix" evidence="2">
    <location>
        <begin position="38"/>
        <end position="85"/>
    </location>
</feature>
<dbReference type="InterPro" id="IPR009061">
    <property type="entry name" value="DNA-bd_dom_put_sf"/>
</dbReference>
<dbReference type="SUPFAM" id="SSF46955">
    <property type="entry name" value="Putative DNA-binding domain"/>
    <property type="match status" value="1"/>
</dbReference>
<dbReference type="InterPro" id="IPR041657">
    <property type="entry name" value="HTH_17"/>
</dbReference>
<sequence>MTILKNQHYPHAIPSEPSGKQERTRRELERPDIGVDLLLKVDEVAGWLQISVPTLWGWIAKGTFPSPIKLGRTSRWRKSTVESWLLDAQSHAGSEK</sequence>
<protein>
    <submittedName>
        <fullName evidence="3">Helix-turn-helix domain-containing protein</fullName>
    </submittedName>
</protein>
<proteinExistence type="predicted"/>